<keyword evidence="4" id="KW-1185">Reference proteome</keyword>
<dbReference type="InterPro" id="IPR044946">
    <property type="entry name" value="Restrct_endonuc_typeI_TRD_sf"/>
</dbReference>
<evidence type="ECO:0000313" key="3">
    <source>
        <dbReference type="EMBL" id="GHB10216.1"/>
    </source>
</evidence>
<name>A0ABQ3DP82_9ACTN</name>
<sequence length="410" mass="44681">MSEPRSNATQQQESWVRAPLARFLTPNVDTVDVDPEQTYPTVGVLNRGRGLLYRDPVAGSSTSYKKLNRISPRVLVYSRLKAFEGAITVTPDDLPESFASQEFPTFAFTSGMDADFFRILTTTQRMWNALQGASKGMGGRRERVKPVDFLNISMDIPPLPVQKRIVEVIGAIDDQITALGGEAETATRVRDGLLDAFTGAAASDTKPLGELCPVIGSGPSWAAKDESSVPSEEAWTVLKITNTKPDGSIDLSELAYVVGLPVRTKVIGPTSLVMIRTNGNRKRIGNVYLPPEEVHGAAVSAFQFTLEATDVETRDYVYLALRSPRIQHQMSESASGSTGLGNLAVRRLSTLEIPWPDAEVREVQVESARAIDAKIAAIRAEADRLRSVRTGLLAGLLDRTIEIESARLEV</sequence>
<dbReference type="PANTHER" id="PTHR30408">
    <property type="entry name" value="TYPE-1 RESTRICTION ENZYME ECOKI SPECIFICITY PROTEIN"/>
    <property type="match status" value="1"/>
</dbReference>
<accession>A0ABQ3DP82</accession>
<protein>
    <submittedName>
        <fullName evidence="3">Uncharacterized protein</fullName>
    </submittedName>
</protein>
<reference evidence="4" key="1">
    <citation type="journal article" date="2019" name="Int. J. Syst. Evol. Microbiol.">
        <title>The Global Catalogue of Microorganisms (GCM) 10K type strain sequencing project: providing services to taxonomists for standard genome sequencing and annotation.</title>
        <authorList>
            <consortium name="The Broad Institute Genomics Platform"/>
            <consortium name="The Broad Institute Genome Sequencing Center for Infectious Disease"/>
            <person name="Wu L."/>
            <person name="Ma J."/>
        </authorList>
    </citation>
    <scope>NUCLEOTIDE SEQUENCE [LARGE SCALE GENOMIC DNA]</scope>
    <source>
        <strain evidence="4">JCM 4737</strain>
    </source>
</reference>
<keyword evidence="1" id="KW-0680">Restriction system</keyword>
<comment type="caution">
    <text evidence="3">The sequence shown here is derived from an EMBL/GenBank/DDBJ whole genome shotgun (WGS) entry which is preliminary data.</text>
</comment>
<evidence type="ECO:0000256" key="1">
    <source>
        <dbReference type="ARBA" id="ARBA00022747"/>
    </source>
</evidence>
<dbReference type="PANTHER" id="PTHR30408:SF12">
    <property type="entry name" value="TYPE I RESTRICTION ENZYME MJAVIII SPECIFICITY SUBUNIT"/>
    <property type="match status" value="1"/>
</dbReference>
<organism evidence="3 4">
    <name type="scientific">Streptomyces chryseus</name>
    <dbReference type="NCBI Taxonomy" id="68186"/>
    <lineage>
        <taxon>Bacteria</taxon>
        <taxon>Bacillati</taxon>
        <taxon>Actinomycetota</taxon>
        <taxon>Actinomycetes</taxon>
        <taxon>Kitasatosporales</taxon>
        <taxon>Streptomycetaceae</taxon>
        <taxon>Streptomyces</taxon>
    </lineage>
</organism>
<proteinExistence type="predicted"/>
<dbReference type="Proteomes" id="UP000599437">
    <property type="component" value="Unassembled WGS sequence"/>
</dbReference>
<dbReference type="EMBL" id="BMVO01000011">
    <property type="protein sequence ID" value="GHB10216.1"/>
    <property type="molecule type" value="Genomic_DNA"/>
</dbReference>
<evidence type="ECO:0000313" key="4">
    <source>
        <dbReference type="Proteomes" id="UP000599437"/>
    </source>
</evidence>
<dbReference type="SUPFAM" id="SSF116734">
    <property type="entry name" value="DNA methylase specificity domain"/>
    <property type="match status" value="2"/>
</dbReference>
<dbReference type="Gene3D" id="3.90.220.20">
    <property type="entry name" value="DNA methylase specificity domains"/>
    <property type="match status" value="2"/>
</dbReference>
<dbReference type="RefSeq" id="WP_138894022.1">
    <property type="nucleotide sequence ID" value="NZ_BMVO01000011.1"/>
</dbReference>
<evidence type="ECO:0000256" key="2">
    <source>
        <dbReference type="ARBA" id="ARBA00023125"/>
    </source>
</evidence>
<keyword evidence="2" id="KW-0238">DNA-binding</keyword>
<dbReference type="InterPro" id="IPR052021">
    <property type="entry name" value="Type-I_RS_S_subunit"/>
</dbReference>
<gene>
    <name evidence="3" type="ORF">GCM10010346_36730</name>
</gene>